<dbReference type="PANTHER" id="PTHR30136:SF7">
    <property type="entry name" value="HTH-TYPE TRANSCRIPTIONAL REGULATOR KDGR-RELATED"/>
    <property type="match status" value="1"/>
</dbReference>
<gene>
    <name evidence="6" type="ORF">ENL19_01710</name>
</gene>
<proteinExistence type="predicted"/>
<feature type="domain" description="HTH iclR-type" evidence="4">
    <location>
        <begin position="19"/>
        <end position="85"/>
    </location>
</feature>
<dbReference type="Proteomes" id="UP000886110">
    <property type="component" value="Unassembled WGS sequence"/>
</dbReference>
<dbReference type="AlphaFoldDB" id="A0A7C5DAU4"/>
<accession>A0A7C5DAU4</accession>
<dbReference type="Gene3D" id="3.30.450.40">
    <property type="match status" value="1"/>
</dbReference>
<comment type="caution">
    <text evidence="6">The sequence shown here is derived from an EMBL/GenBank/DDBJ whole genome shotgun (WGS) entry which is preliminary data.</text>
</comment>
<keyword evidence="3" id="KW-0804">Transcription</keyword>
<feature type="non-terminal residue" evidence="6">
    <location>
        <position position="223"/>
    </location>
</feature>
<evidence type="ECO:0000256" key="2">
    <source>
        <dbReference type="ARBA" id="ARBA00023125"/>
    </source>
</evidence>
<dbReference type="SUPFAM" id="SSF55781">
    <property type="entry name" value="GAF domain-like"/>
    <property type="match status" value="1"/>
</dbReference>
<evidence type="ECO:0000256" key="1">
    <source>
        <dbReference type="ARBA" id="ARBA00023015"/>
    </source>
</evidence>
<dbReference type="GO" id="GO:0003700">
    <property type="term" value="F:DNA-binding transcription factor activity"/>
    <property type="evidence" value="ECO:0007669"/>
    <property type="project" value="TreeGrafter"/>
</dbReference>
<protein>
    <submittedName>
        <fullName evidence="6">IclR family transcriptional regulator</fullName>
    </submittedName>
</protein>
<evidence type="ECO:0000313" key="6">
    <source>
        <dbReference type="EMBL" id="HHE04762.1"/>
    </source>
</evidence>
<dbReference type="PANTHER" id="PTHR30136">
    <property type="entry name" value="HELIX-TURN-HELIX TRANSCRIPTIONAL REGULATOR, ICLR FAMILY"/>
    <property type="match status" value="1"/>
</dbReference>
<dbReference type="InterPro" id="IPR014757">
    <property type="entry name" value="Tscrpt_reg_IclR_C"/>
</dbReference>
<dbReference type="SUPFAM" id="SSF46785">
    <property type="entry name" value="Winged helix' DNA-binding domain"/>
    <property type="match status" value="1"/>
</dbReference>
<dbReference type="PROSITE" id="PS51077">
    <property type="entry name" value="HTH_ICLR"/>
    <property type="match status" value="1"/>
</dbReference>
<dbReference type="GO" id="GO:0045892">
    <property type="term" value="P:negative regulation of DNA-templated transcription"/>
    <property type="evidence" value="ECO:0007669"/>
    <property type="project" value="TreeGrafter"/>
</dbReference>
<name>A0A7C5DAU4_UNCW3</name>
<keyword evidence="1" id="KW-0805">Transcription regulation</keyword>
<dbReference type="InterPro" id="IPR036390">
    <property type="entry name" value="WH_DNA-bd_sf"/>
</dbReference>
<organism evidence="6">
    <name type="scientific">candidate division WOR-3 bacterium</name>
    <dbReference type="NCBI Taxonomy" id="2052148"/>
    <lineage>
        <taxon>Bacteria</taxon>
        <taxon>Bacteria division WOR-3</taxon>
    </lineage>
</organism>
<dbReference type="InterPro" id="IPR005471">
    <property type="entry name" value="Tscrpt_reg_IclR_N"/>
</dbReference>
<dbReference type="Pfam" id="PF09339">
    <property type="entry name" value="HTH_IclR"/>
    <property type="match status" value="1"/>
</dbReference>
<dbReference type="Gene3D" id="1.10.10.10">
    <property type="entry name" value="Winged helix-like DNA-binding domain superfamily/Winged helix DNA-binding domain"/>
    <property type="match status" value="1"/>
</dbReference>
<keyword evidence="2" id="KW-0238">DNA-binding</keyword>
<evidence type="ECO:0000259" key="5">
    <source>
        <dbReference type="PROSITE" id="PS51078"/>
    </source>
</evidence>
<sequence>MVHNTNISSNNDTNSYVLSSTVVKAFDVLEYIAGNQPVSPADITKNLKLTRSNVHRLLATFVSMGYVTKDDSGYFLSFKLFQLGNSIPFARDIKIIARPFMRRLMGKVNENVYLNVLSGDMVIAIDAVRSDNHLTLNAEKIYTYPLNSCASGKIFLSELTEGSALETINKLDMTRMTDYTIINPSVLLGEIKNVKNKGYATELMEFSEELNSVAAPVYDYRDK</sequence>
<dbReference type="GO" id="GO:0003677">
    <property type="term" value="F:DNA binding"/>
    <property type="evidence" value="ECO:0007669"/>
    <property type="project" value="UniProtKB-KW"/>
</dbReference>
<dbReference type="EMBL" id="DRTB01000124">
    <property type="protein sequence ID" value="HHE04762.1"/>
    <property type="molecule type" value="Genomic_DNA"/>
</dbReference>
<evidence type="ECO:0000259" key="4">
    <source>
        <dbReference type="PROSITE" id="PS51077"/>
    </source>
</evidence>
<dbReference type="Pfam" id="PF01614">
    <property type="entry name" value="IclR_C"/>
    <property type="match status" value="1"/>
</dbReference>
<dbReference type="InterPro" id="IPR036388">
    <property type="entry name" value="WH-like_DNA-bd_sf"/>
</dbReference>
<evidence type="ECO:0000256" key="3">
    <source>
        <dbReference type="ARBA" id="ARBA00023163"/>
    </source>
</evidence>
<feature type="domain" description="IclR-ED" evidence="5">
    <location>
        <begin position="79"/>
        <end position="223"/>
    </location>
</feature>
<reference evidence="6" key="1">
    <citation type="journal article" date="2020" name="mSystems">
        <title>Genome- and Community-Level Interaction Insights into Carbon Utilization and Element Cycling Functions of Hydrothermarchaeota in Hydrothermal Sediment.</title>
        <authorList>
            <person name="Zhou Z."/>
            <person name="Liu Y."/>
            <person name="Xu W."/>
            <person name="Pan J."/>
            <person name="Luo Z.H."/>
            <person name="Li M."/>
        </authorList>
    </citation>
    <scope>NUCLEOTIDE SEQUENCE [LARGE SCALE GENOMIC DNA]</scope>
    <source>
        <strain evidence="6">HyVt-74</strain>
    </source>
</reference>
<dbReference type="PROSITE" id="PS51078">
    <property type="entry name" value="ICLR_ED"/>
    <property type="match status" value="1"/>
</dbReference>
<dbReference type="InterPro" id="IPR029016">
    <property type="entry name" value="GAF-like_dom_sf"/>
</dbReference>
<dbReference type="InterPro" id="IPR050707">
    <property type="entry name" value="HTH_MetabolicPath_Reg"/>
</dbReference>
<dbReference type="SMART" id="SM00346">
    <property type="entry name" value="HTH_ICLR"/>
    <property type="match status" value="1"/>
</dbReference>